<comment type="similarity">
    <text evidence="1">Belongs to the LysR transcriptional regulatory family.</text>
</comment>
<dbReference type="InterPro" id="IPR036388">
    <property type="entry name" value="WH-like_DNA-bd_sf"/>
</dbReference>
<dbReference type="AlphaFoldDB" id="A0A927GS93"/>
<dbReference type="RefSeq" id="WP_190918968.1">
    <property type="nucleotide sequence ID" value="NZ_JACXIZ010000024.1"/>
</dbReference>
<dbReference type="InterPro" id="IPR036390">
    <property type="entry name" value="WH_DNA-bd_sf"/>
</dbReference>
<keyword evidence="2" id="KW-0805">Transcription regulation</keyword>
<dbReference type="InterPro" id="IPR005119">
    <property type="entry name" value="LysR_subst-bd"/>
</dbReference>
<feature type="domain" description="HTH lysR-type" evidence="5">
    <location>
        <begin position="1"/>
        <end position="58"/>
    </location>
</feature>
<dbReference type="Pfam" id="PF00126">
    <property type="entry name" value="HTH_1"/>
    <property type="match status" value="1"/>
</dbReference>
<dbReference type="GO" id="GO:0003700">
    <property type="term" value="F:DNA-binding transcription factor activity"/>
    <property type="evidence" value="ECO:0007669"/>
    <property type="project" value="InterPro"/>
</dbReference>
<gene>
    <name evidence="6" type="ORF">IDH44_14930</name>
</gene>
<comment type="caution">
    <text evidence="6">The sequence shown here is derived from an EMBL/GenBank/DDBJ whole genome shotgun (WGS) entry which is preliminary data.</text>
</comment>
<protein>
    <submittedName>
        <fullName evidence="6">LysR family transcriptional regulator</fullName>
    </submittedName>
</protein>
<dbReference type="Proteomes" id="UP000621560">
    <property type="component" value="Unassembled WGS sequence"/>
</dbReference>
<dbReference type="EMBL" id="JACXIZ010000024">
    <property type="protein sequence ID" value="MBD2846494.1"/>
    <property type="molecule type" value="Genomic_DNA"/>
</dbReference>
<proteinExistence type="inferred from homology"/>
<dbReference type="SUPFAM" id="SSF46785">
    <property type="entry name" value="Winged helix' DNA-binding domain"/>
    <property type="match status" value="1"/>
</dbReference>
<evidence type="ECO:0000256" key="4">
    <source>
        <dbReference type="ARBA" id="ARBA00023163"/>
    </source>
</evidence>
<dbReference type="PROSITE" id="PS50931">
    <property type="entry name" value="HTH_LYSR"/>
    <property type="match status" value="1"/>
</dbReference>
<sequence length="291" mass="31272">MRLLKLRILVLIDRLHQVTAVAQALQMKQPTISVHMKKMEQEWGVKLFAARPGRIVLTEAGRALLPYAASIVALYEEAEEKVVALRDSGRQRVAIGLTDAAAVWLAGSDWLQRCAPEEALLLAVESGAEEELLPAQQQGRLDLIVYGVAPAESATAEAQHRLRLVESPLTLAVPADQPLAAAPPAAAAELAGLAVVRYGAPSVARIVRDWEGQLSEPLAVRASFATLELTLQAALQLGCAAIVPEALLGEGDARFGRLPLPDCTQRWRLEAAWRAAPGTGEQLARIASWMA</sequence>
<dbReference type="InterPro" id="IPR000847">
    <property type="entry name" value="LysR_HTH_N"/>
</dbReference>
<dbReference type="SUPFAM" id="SSF53850">
    <property type="entry name" value="Periplasmic binding protein-like II"/>
    <property type="match status" value="1"/>
</dbReference>
<dbReference type="Pfam" id="PF03466">
    <property type="entry name" value="LysR_substrate"/>
    <property type="match status" value="1"/>
</dbReference>
<evidence type="ECO:0000256" key="1">
    <source>
        <dbReference type="ARBA" id="ARBA00009437"/>
    </source>
</evidence>
<dbReference type="GO" id="GO:0000976">
    <property type="term" value="F:transcription cis-regulatory region binding"/>
    <property type="evidence" value="ECO:0007669"/>
    <property type="project" value="TreeGrafter"/>
</dbReference>
<evidence type="ECO:0000256" key="3">
    <source>
        <dbReference type="ARBA" id="ARBA00023125"/>
    </source>
</evidence>
<dbReference type="Gene3D" id="3.40.190.10">
    <property type="entry name" value="Periplasmic binding protein-like II"/>
    <property type="match status" value="2"/>
</dbReference>
<evidence type="ECO:0000313" key="7">
    <source>
        <dbReference type="Proteomes" id="UP000621560"/>
    </source>
</evidence>
<dbReference type="PANTHER" id="PTHR30126">
    <property type="entry name" value="HTH-TYPE TRANSCRIPTIONAL REGULATOR"/>
    <property type="match status" value="1"/>
</dbReference>
<evidence type="ECO:0000256" key="2">
    <source>
        <dbReference type="ARBA" id="ARBA00023015"/>
    </source>
</evidence>
<keyword evidence="3" id="KW-0238">DNA-binding</keyword>
<keyword evidence="7" id="KW-1185">Reference proteome</keyword>
<name>A0A927GS93_9BACL</name>
<dbReference type="PANTHER" id="PTHR30126:SF40">
    <property type="entry name" value="HTH-TYPE TRANSCRIPTIONAL REGULATOR GLTR"/>
    <property type="match status" value="1"/>
</dbReference>
<accession>A0A927GS93</accession>
<dbReference type="Gene3D" id="1.10.10.10">
    <property type="entry name" value="Winged helix-like DNA-binding domain superfamily/Winged helix DNA-binding domain"/>
    <property type="match status" value="1"/>
</dbReference>
<evidence type="ECO:0000259" key="5">
    <source>
        <dbReference type="PROSITE" id="PS50931"/>
    </source>
</evidence>
<organism evidence="6 7">
    <name type="scientific">Paenibacillus sabuli</name>
    <dbReference type="NCBI Taxonomy" id="2772509"/>
    <lineage>
        <taxon>Bacteria</taxon>
        <taxon>Bacillati</taxon>
        <taxon>Bacillota</taxon>
        <taxon>Bacilli</taxon>
        <taxon>Bacillales</taxon>
        <taxon>Paenibacillaceae</taxon>
        <taxon>Paenibacillus</taxon>
    </lineage>
</organism>
<reference evidence="6" key="1">
    <citation type="submission" date="2020-09" db="EMBL/GenBank/DDBJ databases">
        <title>A novel bacterium of genus Paenibacillus, isolated from South China Sea.</title>
        <authorList>
            <person name="Huang H."/>
            <person name="Mo K."/>
            <person name="Hu Y."/>
        </authorList>
    </citation>
    <scope>NUCLEOTIDE SEQUENCE</scope>
    <source>
        <strain evidence="6">IB182496</strain>
    </source>
</reference>
<evidence type="ECO:0000313" key="6">
    <source>
        <dbReference type="EMBL" id="MBD2846494.1"/>
    </source>
</evidence>
<keyword evidence="4" id="KW-0804">Transcription</keyword>